<dbReference type="EMBL" id="GGEC01051815">
    <property type="protein sequence ID" value="MBX32299.1"/>
    <property type="molecule type" value="Transcribed_RNA"/>
</dbReference>
<organism evidence="13">
    <name type="scientific">Rhizophora mucronata</name>
    <name type="common">Asiatic mangrove</name>
    <dbReference type="NCBI Taxonomy" id="61149"/>
    <lineage>
        <taxon>Eukaryota</taxon>
        <taxon>Viridiplantae</taxon>
        <taxon>Streptophyta</taxon>
        <taxon>Embryophyta</taxon>
        <taxon>Tracheophyta</taxon>
        <taxon>Spermatophyta</taxon>
        <taxon>Magnoliopsida</taxon>
        <taxon>eudicotyledons</taxon>
        <taxon>Gunneridae</taxon>
        <taxon>Pentapetalae</taxon>
        <taxon>rosids</taxon>
        <taxon>fabids</taxon>
        <taxon>Malpighiales</taxon>
        <taxon>Rhizophoraceae</taxon>
        <taxon>Rhizophora</taxon>
    </lineage>
</organism>
<evidence type="ECO:0000256" key="1">
    <source>
        <dbReference type="ARBA" id="ARBA00004141"/>
    </source>
</evidence>
<protein>
    <submittedName>
        <fullName evidence="13">Uncharacterized protein MANES_16G133600</fullName>
    </submittedName>
</protein>
<keyword evidence="7" id="KW-0675">Receptor</keyword>
<evidence type="ECO:0000256" key="2">
    <source>
        <dbReference type="ARBA" id="ARBA00022448"/>
    </source>
</evidence>
<evidence type="ECO:0000256" key="5">
    <source>
        <dbReference type="ARBA" id="ARBA00023065"/>
    </source>
</evidence>
<evidence type="ECO:0000256" key="9">
    <source>
        <dbReference type="ARBA" id="ARBA00023286"/>
    </source>
</evidence>
<comment type="subcellular location">
    <subcellularLocation>
        <location evidence="1">Membrane</location>
        <topology evidence="1">Multi-pass membrane protein</topology>
    </subcellularLocation>
</comment>
<feature type="transmembrane region" description="Helical" evidence="11">
    <location>
        <begin position="134"/>
        <end position="153"/>
    </location>
</feature>
<evidence type="ECO:0000256" key="3">
    <source>
        <dbReference type="ARBA" id="ARBA00022692"/>
    </source>
</evidence>
<keyword evidence="4 11" id="KW-1133">Transmembrane helix</keyword>
<dbReference type="GO" id="GO:0016020">
    <property type="term" value="C:membrane"/>
    <property type="evidence" value="ECO:0007669"/>
    <property type="project" value="UniProtKB-SubCell"/>
</dbReference>
<evidence type="ECO:0000256" key="4">
    <source>
        <dbReference type="ARBA" id="ARBA00022989"/>
    </source>
</evidence>
<proteinExistence type="predicted"/>
<evidence type="ECO:0000256" key="6">
    <source>
        <dbReference type="ARBA" id="ARBA00023136"/>
    </source>
</evidence>
<reference evidence="13" key="1">
    <citation type="submission" date="2018-02" db="EMBL/GenBank/DDBJ databases">
        <title>Rhizophora mucronata_Transcriptome.</title>
        <authorList>
            <person name="Meera S.P."/>
            <person name="Sreeshan A."/>
            <person name="Augustine A."/>
        </authorList>
    </citation>
    <scope>NUCLEOTIDE SEQUENCE</scope>
    <source>
        <tissue evidence="13">Leaf</tissue>
    </source>
</reference>
<keyword evidence="5" id="KW-0406">Ion transport</keyword>
<feature type="transmembrane region" description="Helical" evidence="11">
    <location>
        <begin position="165"/>
        <end position="184"/>
    </location>
</feature>
<keyword evidence="8" id="KW-0325">Glycoprotein</keyword>
<evidence type="ECO:0000259" key="12">
    <source>
        <dbReference type="Pfam" id="PF00060"/>
    </source>
</evidence>
<keyword evidence="3 11" id="KW-0812">Transmembrane</keyword>
<evidence type="ECO:0000313" key="13">
    <source>
        <dbReference type="EMBL" id="MBX32299.1"/>
    </source>
</evidence>
<sequence>MIAGERLVSNLARFVIVIWCFVVLILTQSYTASLTSLLTVQQLLPTVTDVNSLIKNREFVGYAEGSFVFGLLKGLGFDESRLISYNSIEDCNQLFDKGSGNGGIAAAFDEVAPIKLLLAQYCSKYTTVKPTFKLAGWGFVSSLPAIFIFHSVNSCKLEGWCSFPSLVWVLIFLFLTFRSCLGVLL</sequence>
<dbReference type="InterPro" id="IPR015683">
    <property type="entry name" value="Ionotropic_Glu_rcpt"/>
</dbReference>
<evidence type="ECO:0000256" key="10">
    <source>
        <dbReference type="ARBA" id="ARBA00023303"/>
    </source>
</evidence>
<feature type="transmembrane region" description="Helical" evidence="11">
    <location>
        <begin position="12"/>
        <end position="30"/>
    </location>
</feature>
<dbReference type="PANTHER" id="PTHR18966">
    <property type="entry name" value="IONOTROPIC GLUTAMATE RECEPTOR"/>
    <property type="match status" value="1"/>
</dbReference>
<dbReference type="AlphaFoldDB" id="A0A2P2MPZ9"/>
<evidence type="ECO:0000256" key="8">
    <source>
        <dbReference type="ARBA" id="ARBA00023180"/>
    </source>
</evidence>
<dbReference type="SUPFAM" id="SSF53850">
    <property type="entry name" value="Periplasmic binding protein-like II"/>
    <property type="match status" value="1"/>
</dbReference>
<dbReference type="Gene3D" id="1.10.287.70">
    <property type="match status" value="1"/>
</dbReference>
<evidence type="ECO:0000256" key="7">
    <source>
        <dbReference type="ARBA" id="ARBA00023170"/>
    </source>
</evidence>
<dbReference type="Pfam" id="PF00060">
    <property type="entry name" value="Lig_chan"/>
    <property type="match status" value="1"/>
</dbReference>
<keyword evidence="2" id="KW-0813">Transport</keyword>
<dbReference type="GO" id="GO:0015276">
    <property type="term" value="F:ligand-gated monoatomic ion channel activity"/>
    <property type="evidence" value="ECO:0007669"/>
    <property type="project" value="InterPro"/>
</dbReference>
<accession>A0A2P2MPZ9</accession>
<feature type="domain" description="Ionotropic glutamate receptor C-terminal" evidence="12">
    <location>
        <begin position="5"/>
        <end position="119"/>
    </location>
</feature>
<dbReference type="InterPro" id="IPR001320">
    <property type="entry name" value="Iontro_rcpt_C"/>
</dbReference>
<evidence type="ECO:0000256" key="11">
    <source>
        <dbReference type="SAM" id="Phobius"/>
    </source>
</evidence>
<keyword evidence="10" id="KW-0407">Ion channel</keyword>
<keyword evidence="6 11" id="KW-0472">Membrane</keyword>
<keyword evidence="9" id="KW-1071">Ligand-gated ion channel</keyword>
<name>A0A2P2MPZ9_RHIMU</name>